<evidence type="ECO:0000313" key="8">
    <source>
        <dbReference type="Proteomes" id="UP000315252"/>
    </source>
</evidence>
<dbReference type="Proteomes" id="UP000315252">
    <property type="component" value="Unassembled WGS sequence"/>
</dbReference>
<dbReference type="CDD" id="cd17477">
    <property type="entry name" value="MFS_YcaD_like"/>
    <property type="match status" value="1"/>
</dbReference>
<dbReference type="OrthoDB" id="9810614at2"/>
<dbReference type="PANTHER" id="PTHR23521:SF3">
    <property type="entry name" value="MFS TRANSPORTER"/>
    <property type="match status" value="1"/>
</dbReference>
<keyword evidence="1 5" id="KW-0812">Transmembrane</keyword>
<evidence type="ECO:0000259" key="6">
    <source>
        <dbReference type="PROSITE" id="PS50850"/>
    </source>
</evidence>
<feature type="transmembrane region" description="Helical" evidence="5">
    <location>
        <begin position="355"/>
        <end position="373"/>
    </location>
</feature>
<feature type="transmembrane region" description="Helical" evidence="5">
    <location>
        <begin position="323"/>
        <end position="343"/>
    </location>
</feature>
<feature type="domain" description="Major facilitator superfamily (MFS) profile" evidence="6">
    <location>
        <begin position="2"/>
        <end position="379"/>
    </location>
</feature>
<evidence type="ECO:0000256" key="3">
    <source>
        <dbReference type="ARBA" id="ARBA00023136"/>
    </source>
</evidence>
<feature type="region of interest" description="Disordered" evidence="4">
    <location>
        <begin position="406"/>
        <end position="436"/>
    </location>
</feature>
<dbReference type="PANTHER" id="PTHR23521">
    <property type="entry name" value="TRANSPORTER MFS SUPERFAMILY"/>
    <property type="match status" value="1"/>
</dbReference>
<feature type="transmembrane region" description="Helical" evidence="5">
    <location>
        <begin position="131"/>
        <end position="152"/>
    </location>
</feature>
<name>A0A545TR63_9PROT</name>
<comment type="caution">
    <text evidence="7">The sequence shown here is derived from an EMBL/GenBank/DDBJ whole genome shotgun (WGS) entry which is preliminary data.</text>
</comment>
<dbReference type="AlphaFoldDB" id="A0A545TR63"/>
<dbReference type="Pfam" id="PF07690">
    <property type="entry name" value="MFS_1"/>
    <property type="match status" value="1"/>
</dbReference>
<dbReference type="EMBL" id="VHSH01000004">
    <property type="protein sequence ID" value="TQV79717.1"/>
    <property type="molecule type" value="Genomic_DNA"/>
</dbReference>
<evidence type="ECO:0000256" key="5">
    <source>
        <dbReference type="SAM" id="Phobius"/>
    </source>
</evidence>
<dbReference type="InterPro" id="IPR047200">
    <property type="entry name" value="MFS_YcaD-like"/>
</dbReference>
<reference evidence="7 8" key="1">
    <citation type="submission" date="2019-06" db="EMBL/GenBank/DDBJ databases">
        <title>Whole genome sequence for Rhodospirillaceae sp. R148.</title>
        <authorList>
            <person name="Wang G."/>
        </authorList>
    </citation>
    <scope>NUCLEOTIDE SEQUENCE [LARGE SCALE GENOMIC DNA]</scope>
    <source>
        <strain evidence="7 8">R148</strain>
    </source>
</reference>
<dbReference type="RefSeq" id="WP_142896897.1">
    <property type="nucleotide sequence ID" value="NZ_ML660055.1"/>
</dbReference>
<proteinExistence type="predicted"/>
<organism evidence="7 8">
    <name type="scientific">Denitrobaculum tricleocarpae</name>
    <dbReference type="NCBI Taxonomy" id="2591009"/>
    <lineage>
        <taxon>Bacteria</taxon>
        <taxon>Pseudomonadati</taxon>
        <taxon>Pseudomonadota</taxon>
        <taxon>Alphaproteobacteria</taxon>
        <taxon>Rhodospirillales</taxon>
        <taxon>Rhodospirillaceae</taxon>
        <taxon>Denitrobaculum</taxon>
    </lineage>
</organism>
<evidence type="ECO:0000256" key="4">
    <source>
        <dbReference type="SAM" id="MobiDB-lite"/>
    </source>
</evidence>
<feature type="transmembrane region" description="Helical" evidence="5">
    <location>
        <begin position="40"/>
        <end position="61"/>
    </location>
</feature>
<dbReference type="InterPro" id="IPR011701">
    <property type="entry name" value="MFS"/>
</dbReference>
<evidence type="ECO:0000313" key="7">
    <source>
        <dbReference type="EMBL" id="TQV79717.1"/>
    </source>
</evidence>
<keyword evidence="2 5" id="KW-1133">Transmembrane helix</keyword>
<feature type="transmembrane region" description="Helical" evidence="5">
    <location>
        <begin position="158"/>
        <end position="179"/>
    </location>
</feature>
<dbReference type="InterPro" id="IPR020846">
    <property type="entry name" value="MFS_dom"/>
</dbReference>
<protein>
    <submittedName>
        <fullName evidence="7">MFS transporter</fullName>
    </submittedName>
</protein>
<accession>A0A545TR63</accession>
<dbReference type="GO" id="GO:0022857">
    <property type="term" value="F:transmembrane transporter activity"/>
    <property type="evidence" value="ECO:0007669"/>
    <property type="project" value="InterPro"/>
</dbReference>
<feature type="transmembrane region" description="Helical" evidence="5">
    <location>
        <begin position="98"/>
        <end position="119"/>
    </location>
</feature>
<dbReference type="GO" id="GO:0005886">
    <property type="term" value="C:plasma membrane"/>
    <property type="evidence" value="ECO:0007669"/>
    <property type="project" value="TreeGrafter"/>
</dbReference>
<feature type="compositionally biased region" description="Acidic residues" evidence="4">
    <location>
        <begin position="408"/>
        <end position="429"/>
    </location>
</feature>
<feature type="transmembrane region" description="Helical" evidence="5">
    <location>
        <begin position="199"/>
        <end position="223"/>
    </location>
</feature>
<feature type="transmembrane region" description="Helical" evidence="5">
    <location>
        <begin position="265"/>
        <end position="283"/>
    </location>
</feature>
<dbReference type="SUPFAM" id="SSF103473">
    <property type="entry name" value="MFS general substrate transporter"/>
    <property type="match status" value="1"/>
</dbReference>
<keyword evidence="3 5" id="KW-0472">Membrane</keyword>
<dbReference type="Gene3D" id="1.20.1250.20">
    <property type="entry name" value="MFS general substrate transporter like domains"/>
    <property type="match status" value="2"/>
</dbReference>
<evidence type="ECO:0000256" key="2">
    <source>
        <dbReference type="ARBA" id="ARBA00022989"/>
    </source>
</evidence>
<sequence>MFAAISTAWPLLLGIGLLMIGNGLQGTLLGVRATLEGFPTATTGLIMSCYYAGFLSGSLITPRVVARVGHVRVFAALASLASASAIVHAVFLDPYSWGAMRLVTGFCFAGLYVVAESWLNDIATNDTRGQLLSVYMVITLGGMAGGQLLLNFADPESFKLFAMISVLISVALVPTCLTASRTPSFDAPTPVPLMKLYRLSPLGVVGSLITGTANGALFGMGAVYAGSVGMSFAEISYFMGASAIGGMLLQWPIGRISDRYDRRTVLTVVTFLAALVAAALIWMPMQDFSILLVMIALFGGLNYPLYSLFIAHTNDFLEPDQRVAASSGLMLVIGIGAIIGPFAAATSMNLFGSEGYFICLCAIHVLIGVFALYRMSMRSAVPVDEQVAYVAMPLRATPAAAALNPEAEWVEDDEEAAAGEEETGEEEAEAPANAGS</sequence>
<feature type="transmembrane region" description="Helical" evidence="5">
    <location>
        <begin position="235"/>
        <end position="253"/>
    </location>
</feature>
<evidence type="ECO:0000256" key="1">
    <source>
        <dbReference type="ARBA" id="ARBA00022692"/>
    </source>
</evidence>
<gene>
    <name evidence="7" type="ORF">FKG95_13500</name>
</gene>
<keyword evidence="8" id="KW-1185">Reference proteome</keyword>
<dbReference type="InterPro" id="IPR036259">
    <property type="entry name" value="MFS_trans_sf"/>
</dbReference>
<dbReference type="PROSITE" id="PS50850">
    <property type="entry name" value="MFS"/>
    <property type="match status" value="1"/>
</dbReference>
<feature type="transmembrane region" description="Helical" evidence="5">
    <location>
        <begin position="73"/>
        <end position="92"/>
    </location>
</feature>
<feature type="transmembrane region" description="Helical" evidence="5">
    <location>
        <begin position="289"/>
        <end position="311"/>
    </location>
</feature>